<feature type="transmembrane region" description="Helical" evidence="1">
    <location>
        <begin position="12"/>
        <end position="34"/>
    </location>
</feature>
<keyword evidence="1" id="KW-0812">Transmembrane</keyword>
<gene>
    <name evidence="2" type="ORF">LCGC14_1419840</name>
</gene>
<dbReference type="EMBL" id="LAZR01009456">
    <property type="protein sequence ID" value="KKM72511.1"/>
    <property type="molecule type" value="Genomic_DNA"/>
</dbReference>
<keyword evidence="1" id="KW-1133">Transmembrane helix</keyword>
<dbReference type="AlphaFoldDB" id="A0A0F9KCY5"/>
<reference evidence="2" key="1">
    <citation type="journal article" date="2015" name="Nature">
        <title>Complex archaea that bridge the gap between prokaryotes and eukaryotes.</title>
        <authorList>
            <person name="Spang A."/>
            <person name="Saw J.H."/>
            <person name="Jorgensen S.L."/>
            <person name="Zaremba-Niedzwiedzka K."/>
            <person name="Martijn J."/>
            <person name="Lind A.E."/>
            <person name="van Eijk R."/>
            <person name="Schleper C."/>
            <person name="Guy L."/>
            <person name="Ettema T.J."/>
        </authorList>
    </citation>
    <scope>NUCLEOTIDE SEQUENCE</scope>
</reference>
<evidence type="ECO:0000313" key="2">
    <source>
        <dbReference type="EMBL" id="KKM72511.1"/>
    </source>
</evidence>
<proteinExistence type="predicted"/>
<protein>
    <submittedName>
        <fullName evidence="2">Uncharacterized protein</fullName>
    </submittedName>
</protein>
<accession>A0A0F9KCY5</accession>
<organism evidence="2">
    <name type="scientific">marine sediment metagenome</name>
    <dbReference type="NCBI Taxonomy" id="412755"/>
    <lineage>
        <taxon>unclassified sequences</taxon>
        <taxon>metagenomes</taxon>
        <taxon>ecological metagenomes</taxon>
    </lineage>
</organism>
<comment type="caution">
    <text evidence="2">The sequence shown here is derived from an EMBL/GenBank/DDBJ whole genome shotgun (WGS) entry which is preliminary data.</text>
</comment>
<name>A0A0F9KCY5_9ZZZZ</name>
<sequence length="64" mass="6176">MRPKATAENVSGVVVSAGPAAAAGVLAGEIALAVGLDPSLALAIGTFLAVAGAYVIRRFGLPDA</sequence>
<feature type="transmembrane region" description="Helical" evidence="1">
    <location>
        <begin position="40"/>
        <end position="56"/>
    </location>
</feature>
<evidence type="ECO:0000256" key="1">
    <source>
        <dbReference type="SAM" id="Phobius"/>
    </source>
</evidence>
<keyword evidence="1" id="KW-0472">Membrane</keyword>